<feature type="compositionally biased region" description="Basic and acidic residues" evidence="1">
    <location>
        <begin position="2255"/>
        <end position="2265"/>
    </location>
</feature>
<dbReference type="VEuPathDB" id="ToxoDB:CSUI_007282"/>
<feature type="compositionally biased region" description="Basic and acidic residues" evidence="1">
    <location>
        <begin position="2273"/>
        <end position="2315"/>
    </location>
</feature>
<feature type="region of interest" description="Disordered" evidence="1">
    <location>
        <begin position="1101"/>
        <end position="1121"/>
    </location>
</feature>
<feature type="compositionally biased region" description="Basic and acidic residues" evidence="1">
    <location>
        <begin position="1316"/>
        <end position="1354"/>
    </location>
</feature>
<feature type="compositionally biased region" description="Basic and acidic residues" evidence="1">
    <location>
        <begin position="387"/>
        <end position="426"/>
    </location>
</feature>
<protein>
    <submittedName>
        <fullName evidence="2">Tbc domain-containing protein</fullName>
    </submittedName>
</protein>
<feature type="compositionally biased region" description="Basic and acidic residues" evidence="1">
    <location>
        <begin position="549"/>
        <end position="562"/>
    </location>
</feature>
<feature type="region of interest" description="Disordered" evidence="1">
    <location>
        <begin position="1736"/>
        <end position="1857"/>
    </location>
</feature>
<feature type="compositionally biased region" description="Basic and acidic residues" evidence="1">
    <location>
        <begin position="866"/>
        <end position="882"/>
    </location>
</feature>
<feature type="compositionally biased region" description="Basic and acidic residues" evidence="1">
    <location>
        <begin position="672"/>
        <end position="689"/>
    </location>
</feature>
<feature type="region of interest" description="Disordered" evidence="1">
    <location>
        <begin position="1"/>
        <end position="30"/>
    </location>
</feature>
<feature type="compositionally biased region" description="Low complexity" evidence="1">
    <location>
        <begin position="2089"/>
        <end position="2099"/>
    </location>
</feature>
<feature type="compositionally biased region" description="Low complexity" evidence="1">
    <location>
        <begin position="2185"/>
        <end position="2203"/>
    </location>
</feature>
<feature type="compositionally biased region" description="Low complexity" evidence="1">
    <location>
        <begin position="435"/>
        <end position="448"/>
    </location>
</feature>
<dbReference type="OrthoDB" id="295078at2759"/>
<feature type="compositionally biased region" description="Low complexity" evidence="1">
    <location>
        <begin position="1372"/>
        <end position="1388"/>
    </location>
</feature>
<sequence>ESERQTSSCSSPPSSGCLVHQREKEATTRSCSLCGCSRRRRRFLSHSRDRHHSSSSSLPCHPSSFSCSSSCPSPQSFFSSSRSPAGSFSSARSIRRSSSSLSSSSSSSSRNALSFLSEIEELEWKLKRSKDENYREDHEGGEEEEGVQRSQKSSKDILLSSSSLPSHIHSYEKVTRACNSSSSSSSSLIRKNSLLLHSPYKDHVSSFSSSSSSELPLSRNKEKIPSPETIDMMQERRRKNKKEDNENGIARDHQMKTGSPSLLGEVKKHFSSSSVEKDTRSVYMLYVSSSSSSFPCCCSCRYMTFLHEMRRVKITNHLLATLSTSFLTNKLLVLLDGLPSSGLLGEASLVKNLSLPSSFSRSKERRREEREEKEEEKRQRTGLILLKRRETDEIRKEEAKKNRRRSSIEKKQSSSTQEEQRTKREDDVEEQENTSAVFSSSASSSSFSSSFNFFTRFLPGGVKRGSSKQLIDKSVQDPSNTYDPQLTRNKKNSRELHSPRPVGDTKKGVVSRGVHTPEGDLHLAAESIRTSHVVSPPPSDSRVSWTPSHDYREASRVKKERPAVPPDALEEEKMKFEREGRNLKKKIEEEEENRRHHFHRESGDVSHSKKKEKNRGNSPVVLRDLGDHISSSCSSFSPSSSPCQEGRRQASPSSSTNPLSRDTILLPSGTFTDERRRRGEKNTMKKEASTYEQEEEEERTAGERERGAGLGSPLAGYLLFDDPRNRRRGREQGRGEEEEELLVYVNDSDKNNEEEDDESSSCSPSSSSSSSSSSSFPSSPTACLSPSERRRREFLSDEEEEDRGNEEKEEERLVRQFSVKKCRLDHGREERNGERASESLSVHESKEEEKEEEEEEKEEEEEEKEEEAKKVEKEVSCKSRNAVELDPYMTHHVSACDVKGPWVHRKQRAPSSLPYLLSVYPPSASSSFDRDSFVSSSSSFSSSSQPNLPSPSSSFSSSSSSRLNVPCFSSASSLSQSFTDDAVVSSSPFSSSSFSSSLSPDDVRPCKEGEKNLCVKKTKEEEKKNKGLNLLEPWDSLERRSLSTVDSLHNDKSEELLLEGERNEGQRSTTSSRYLHASFSSRSSFGSSIRFSPSPLLSYSLSTPVSSVCTPQIRRSRRRHQSLDSIPYRFSPFCLLRPTFPQRLDDEEEKQEEKEGHSSSFSSSSSRAKNEGRCGDPREEEEEEIQEKVRGHEKKKISASVERDEKREESLQDDLSGDQKEKENAKRRMRSEELEGRRKEEEKVLFEEERKEEKKNHTFHSLSSSSFSFSSTSSAVSSSLNLCKGEERRRQTETSGIGFEFSQDRSSYHRGQSYVIEREGGGSRGEEENEKEREEKEREKKVSMKKDCHSDVGELSRGTLKRTSIREEEEGFFSSSSSLSRSSSSSFSHARPSFLNSEEKSKRRRRRDEDGGGVVLCVCLDMRGLITREYLWEGALLQYSLSHLRPPLSSSSRSSSSSSFSFTRETTHEEEGEEEEDLFYSFSLLDPFHDLLRKRKLVFKRGRRKRERKRRKPRSVSHVRKEEERSNDRRGKGETKQKEEREETKRIMKKKKSTSIEEADAGLHLSSSSSSDRIRHEQGTQWLSHRRRRHHHPSGVCTPQLTFQSKEGEGMIKTPQRDDSKIRRRCDDAIEKTGEDQMKISRERRRIRKAVHPLIEEEEREKKEERQCRDKSVYDVHFRGTKGDAFFLKLSPSSRLRRSSSPSLSSSSSSTLRGFQDLAHAAFYSGLRDCAGYPTAEERKAEREQQVEEERHRDDEEEERREEEGEEEERRMKSLDVAGEKKLAGTSFHDGVILQEKDHLDQEEEGVVPSGKNSPSSSSSDIRTSFSSSSSLHFSKSLFSSPPSHDPPRISSSSLFPSSHDTFVSHAKQDQEKTSLPPSSSSSFSPFSLHMISPHLYQRLTTSTLAQHSSSSSFFSSLDQEARRRIFSLKEEYQTALNLGASYIGGSSQGRYLLLPINLMENCRLKLIELEYQTRQDIRHFQVKILSTERLLLNQEKMEKQQKEKFSLLLQQEELAGTMKEEAVSRLERFMKEYQEWSLVTNRKRCDRNKERSRRRSERDRERRRRQKEDDAGDKNEEEEEQQQHRHSSSSSSSFSSCQAEEEEETSSSFSSSIRSLHRQNAIPRQRENFVFSSSSFSSSASSPSVVVMKSPVRSLLRSLFSPLSSLGPGRGEGKTRALVISSLSPSSSSSSAFSSSSSSLSFVRDENGKKKKSLSMERIENKDRNQLDVYPTLLESALRWSVHTPRPSLSISPAKKEERSDTTFHKQTRAFFSKEHKDKEEEEEKKKEEYFHRSYRQEEEERSPGDEGDTSLRNEEEEEQAEEEEEEKKKKEMISSALKEVRKEALLFLFLSLYSHSNSNSSSSRARSSNSSIRSRGKVVSAERVLCKKKDLVLEASQLLQAIRSETQDLLNVKKHLQESLQEFISSQEDRRTFLVSQLIENSGVWYRDLLSFHHTDDSFRHSPHSPHSHPYPHFLSHDKPVYLEKLLRSLLVSTTSRTSQAEKAREKTTK</sequence>
<dbReference type="PANTHER" id="PTHR36812">
    <property type="entry name" value="NEUROFILAMENT TRIPLET M PROTEIN-LIKE PROTEIN"/>
    <property type="match status" value="1"/>
</dbReference>
<feature type="compositionally biased region" description="Basic and acidic residues" evidence="1">
    <location>
        <begin position="361"/>
        <end position="379"/>
    </location>
</feature>
<dbReference type="Proteomes" id="UP000221165">
    <property type="component" value="Unassembled WGS sequence"/>
</dbReference>
<feature type="compositionally biased region" description="Basic and acidic residues" evidence="1">
    <location>
        <begin position="1519"/>
        <end position="1546"/>
    </location>
</feature>
<feature type="compositionally biased region" description="Basic and acidic residues" evidence="1">
    <location>
        <begin position="2204"/>
        <end position="2227"/>
    </location>
</feature>
<feature type="compositionally biased region" description="Low complexity" evidence="1">
    <location>
        <begin position="1445"/>
        <end position="1464"/>
    </location>
</feature>
<feature type="region of interest" description="Disordered" evidence="1">
    <location>
        <begin position="923"/>
        <end position="964"/>
    </location>
</feature>
<name>A0A2C6KRH7_9APIC</name>
<feature type="compositionally biased region" description="Basic residues" evidence="1">
    <location>
        <begin position="1584"/>
        <end position="1593"/>
    </location>
</feature>
<evidence type="ECO:0000313" key="3">
    <source>
        <dbReference type="Proteomes" id="UP000221165"/>
    </source>
</evidence>
<feature type="region of interest" description="Disordered" evidence="1">
    <location>
        <begin position="130"/>
        <end position="161"/>
    </location>
</feature>
<feature type="compositionally biased region" description="Acidic residues" evidence="1">
    <location>
        <begin position="1755"/>
        <end position="1767"/>
    </location>
</feature>
<feature type="compositionally biased region" description="Low complexity" evidence="1">
    <location>
        <begin position="54"/>
        <end position="109"/>
    </location>
</feature>
<comment type="caution">
    <text evidence="2">The sequence shown here is derived from an EMBL/GenBank/DDBJ whole genome shotgun (WGS) entry which is preliminary data.</text>
</comment>
<feature type="compositionally biased region" description="Basic and acidic residues" evidence="1">
    <location>
        <begin position="1001"/>
        <end position="1025"/>
    </location>
</feature>
<feature type="region of interest" description="Disordered" evidence="1">
    <location>
        <begin position="462"/>
        <end position="882"/>
    </location>
</feature>
<feature type="region of interest" description="Disordered" evidence="1">
    <location>
        <begin position="983"/>
        <end position="1030"/>
    </location>
</feature>
<feature type="compositionally biased region" description="Basic and acidic residues" evidence="1">
    <location>
        <begin position="1217"/>
        <end position="1256"/>
    </location>
</feature>
<feature type="region of interest" description="Disordered" evidence="1">
    <location>
        <begin position="2245"/>
        <end position="2332"/>
    </location>
</feature>
<feature type="compositionally biased region" description="Basic and acidic residues" evidence="1">
    <location>
        <begin position="492"/>
        <end position="507"/>
    </location>
</feature>
<evidence type="ECO:0000256" key="1">
    <source>
        <dbReference type="SAM" id="MobiDB-lite"/>
    </source>
</evidence>
<dbReference type="RefSeq" id="XP_067920590.1">
    <property type="nucleotide sequence ID" value="XM_068067430.1"/>
</dbReference>
<keyword evidence="3" id="KW-1185">Reference proteome</keyword>
<feature type="compositionally biased region" description="Low complexity" evidence="1">
    <location>
        <begin position="1259"/>
        <end position="1279"/>
    </location>
</feature>
<feature type="region of interest" description="Disordered" evidence="1">
    <location>
        <begin position="1141"/>
        <end position="1407"/>
    </location>
</feature>
<feature type="compositionally biased region" description="Acidic residues" evidence="1">
    <location>
        <begin position="849"/>
        <end position="865"/>
    </location>
</feature>
<organism evidence="2 3">
    <name type="scientific">Cystoisospora suis</name>
    <dbReference type="NCBI Taxonomy" id="483139"/>
    <lineage>
        <taxon>Eukaryota</taxon>
        <taxon>Sar</taxon>
        <taxon>Alveolata</taxon>
        <taxon>Apicomplexa</taxon>
        <taxon>Conoidasida</taxon>
        <taxon>Coccidia</taxon>
        <taxon>Eucoccidiorida</taxon>
        <taxon>Eimeriorina</taxon>
        <taxon>Sarcocystidae</taxon>
        <taxon>Cystoisospora</taxon>
    </lineage>
</organism>
<feature type="region of interest" description="Disordered" evidence="1">
    <location>
        <begin position="45"/>
        <end position="109"/>
    </location>
</feature>
<dbReference type="GeneID" id="94430641"/>
<dbReference type="EMBL" id="MIGC01003818">
    <property type="protein sequence ID" value="PHJ18886.1"/>
    <property type="molecule type" value="Genomic_DNA"/>
</dbReference>
<proteinExistence type="predicted"/>
<feature type="region of interest" description="Disordered" evidence="1">
    <location>
        <begin position="1445"/>
        <end position="1474"/>
    </location>
</feature>
<gene>
    <name evidence="2" type="ORF">CSUI_007282</name>
</gene>
<feature type="compositionally biased region" description="Basic and acidic residues" evidence="1">
    <location>
        <begin position="2057"/>
        <end position="2075"/>
    </location>
</feature>
<feature type="region of interest" description="Disordered" evidence="1">
    <location>
        <begin position="360"/>
        <end position="448"/>
    </location>
</feature>
<feature type="region of interest" description="Disordered" evidence="1">
    <location>
        <begin position="2048"/>
        <end position="2113"/>
    </location>
</feature>
<feature type="compositionally biased region" description="Low complexity" evidence="1">
    <location>
        <begin position="1814"/>
        <end position="1843"/>
    </location>
</feature>
<feature type="compositionally biased region" description="Basic and acidic residues" evidence="1">
    <location>
        <begin position="822"/>
        <end position="848"/>
    </location>
</feature>
<feature type="region of interest" description="Disordered" evidence="1">
    <location>
        <begin position="206"/>
        <end position="261"/>
    </location>
</feature>
<feature type="compositionally biased region" description="Basic and acidic residues" evidence="1">
    <location>
        <begin position="1768"/>
        <end position="1783"/>
    </location>
</feature>
<feature type="region of interest" description="Disordered" evidence="1">
    <location>
        <begin position="2185"/>
        <end position="2227"/>
    </location>
</feature>
<feature type="compositionally biased region" description="Acidic residues" evidence="1">
    <location>
        <begin position="796"/>
        <end position="809"/>
    </location>
</feature>
<feature type="compositionally biased region" description="Low complexity" evidence="1">
    <location>
        <begin position="923"/>
        <end position="961"/>
    </location>
</feature>
<feature type="region of interest" description="Disordered" evidence="1">
    <location>
        <begin position="1502"/>
        <end position="1601"/>
    </location>
</feature>
<dbReference type="PANTHER" id="PTHR36812:SF9">
    <property type="entry name" value="MYB-LIKE PROTEIN X ISOFORM X1"/>
    <property type="match status" value="1"/>
</dbReference>
<feature type="compositionally biased region" description="Basic and acidic residues" evidence="1">
    <location>
        <begin position="241"/>
        <end position="255"/>
    </location>
</feature>
<evidence type="ECO:0000313" key="2">
    <source>
        <dbReference type="EMBL" id="PHJ18886.1"/>
    </source>
</evidence>
<feature type="compositionally biased region" description="Basic and acidic residues" evidence="1">
    <location>
        <begin position="1736"/>
        <end position="1754"/>
    </location>
</feature>
<feature type="compositionally biased region" description="Basic and acidic residues" evidence="1">
    <location>
        <begin position="1052"/>
        <end position="1065"/>
    </location>
</feature>
<feature type="non-terminal residue" evidence="2">
    <location>
        <position position="1"/>
    </location>
</feature>
<feature type="compositionally biased region" description="Basic residues" evidence="1">
    <location>
        <begin position="1502"/>
        <end position="1518"/>
    </location>
</feature>
<feature type="compositionally biased region" description="Polar residues" evidence="1">
    <location>
        <begin position="650"/>
        <end position="660"/>
    </location>
</feature>
<feature type="compositionally biased region" description="Basic and acidic residues" evidence="1">
    <location>
        <begin position="1201"/>
        <end position="1210"/>
    </location>
</feature>
<feature type="compositionally biased region" description="Low complexity" evidence="1">
    <location>
        <begin position="760"/>
        <end position="780"/>
    </location>
</feature>
<feature type="compositionally biased region" description="Basic and acidic residues" evidence="1">
    <location>
        <begin position="1168"/>
        <end position="1177"/>
    </location>
</feature>
<feature type="compositionally biased region" description="Polar residues" evidence="1">
    <location>
        <begin position="476"/>
        <end position="487"/>
    </location>
</feature>
<feature type="compositionally biased region" description="Acidic residues" evidence="1">
    <location>
        <begin position="2316"/>
        <end position="2327"/>
    </location>
</feature>
<feature type="region of interest" description="Disordered" evidence="1">
    <location>
        <begin position="1052"/>
        <end position="1073"/>
    </location>
</feature>
<feature type="compositionally biased region" description="Basic and acidic residues" evidence="1">
    <location>
        <begin position="571"/>
        <end position="607"/>
    </location>
</feature>
<feature type="compositionally biased region" description="Low complexity" evidence="1">
    <location>
        <begin position="985"/>
        <end position="1000"/>
    </location>
</feature>
<accession>A0A2C6KRH7</accession>
<reference evidence="2 3" key="1">
    <citation type="journal article" date="2017" name="Int. J. Parasitol.">
        <title>The genome of the protozoan parasite Cystoisospora suis and a reverse vaccinology approach to identify vaccine candidates.</title>
        <authorList>
            <person name="Palmieri N."/>
            <person name="Shrestha A."/>
            <person name="Ruttkowski B."/>
            <person name="Beck T."/>
            <person name="Vogl C."/>
            <person name="Tomley F."/>
            <person name="Blake D.P."/>
            <person name="Joachim A."/>
        </authorList>
    </citation>
    <scope>NUCLEOTIDE SEQUENCE [LARGE SCALE GENOMIC DNA]</scope>
    <source>
        <strain evidence="2 3">Wien I</strain>
    </source>
</reference>
<feature type="compositionally biased region" description="Low complexity" evidence="1">
    <location>
        <begin position="630"/>
        <end position="643"/>
    </location>
</feature>